<feature type="compositionally biased region" description="Basic and acidic residues" evidence="1">
    <location>
        <begin position="282"/>
        <end position="295"/>
    </location>
</feature>
<name>U2PXV9_9ACTN</name>
<feature type="compositionally biased region" description="Basic residues" evidence="1">
    <location>
        <begin position="248"/>
        <end position="263"/>
    </location>
</feature>
<organism evidence="3 4">
    <name type="scientific">Propionibacterium acidifaciens F0233</name>
    <dbReference type="NCBI Taxonomy" id="553198"/>
    <lineage>
        <taxon>Bacteria</taxon>
        <taxon>Bacillati</taxon>
        <taxon>Actinomycetota</taxon>
        <taxon>Actinomycetes</taxon>
        <taxon>Propionibacteriales</taxon>
        <taxon>Propionibacteriaceae</taxon>
        <taxon>Propionibacterium</taxon>
    </lineage>
</organism>
<dbReference type="Proteomes" id="UP000017052">
    <property type="component" value="Unassembled WGS sequence"/>
</dbReference>
<keyword evidence="2" id="KW-1133">Transmembrane helix</keyword>
<dbReference type="InterPro" id="IPR011701">
    <property type="entry name" value="MFS"/>
</dbReference>
<dbReference type="EMBL" id="ACVN02000188">
    <property type="protein sequence ID" value="ERK55365.1"/>
    <property type="molecule type" value="Genomic_DNA"/>
</dbReference>
<evidence type="ECO:0000256" key="2">
    <source>
        <dbReference type="SAM" id="Phobius"/>
    </source>
</evidence>
<protein>
    <submittedName>
        <fullName evidence="3">Transporter, major facilitator domain protein</fullName>
    </submittedName>
</protein>
<gene>
    <name evidence="3" type="ORF">HMPREF0682_1407</name>
</gene>
<evidence type="ECO:0000256" key="1">
    <source>
        <dbReference type="SAM" id="MobiDB-lite"/>
    </source>
</evidence>
<dbReference type="GO" id="GO:0022857">
    <property type="term" value="F:transmembrane transporter activity"/>
    <property type="evidence" value="ECO:0007669"/>
    <property type="project" value="InterPro"/>
</dbReference>
<feature type="compositionally biased region" description="Basic residues" evidence="1">
    <location>
        <begin position="325"/>
        <end position="357"/>
    </location>
</feature>
<feature type="compositionally biased region" description="Low complexity" evidence="1">
    <location>
        <begin position="300"/>
        <end position="311"/>
    </location>
</feature>
<feature type="region of interest" description="Disordered" evidence="1">
    <location>
        <begin position="135"/>
        <end position="371"/>
    </location>
</feature>
<evidence type="ECO:0000313" key="4">
    <source>
        <dbReference type="Proteomes" id="UP000017052"/>
    </source>
</evidence>
<keyword evidence="2" id="KW-0812">Transmembrane</keyword>
<feature type="transmembrane region" description="Helical" evidence="2">
    <location>
        <begin position="59"/>
        <end position="77"/>
    </location>
</feature>
<feature type="transmembrane region" description="Helical" evidence="2">
    <location>
        <begin position="97"/>
        <end position="126"/>
    </location>
</feature>
<dbReference type="AlphaFoldDB" id="U2PXV9"/>
<reference evidence="3" key="1">
    <citation type="submission" date="2013-08" db="EMBL/GenBank/DDBJ databases">
        <authorList>
            <person name="Durkin A.S."/>
            <person name="Haft D.R."/>
            <person name="McCorrison J."/>
            <person name="Torralba M."/>
            <person name="Gillis M."/>
            <person name="Haft D.H."/>
            <person name="Methe B."/>
            <person name="Sutton G."/>
            <person name="Nelson K.E."/>
        </authorList>
    </citation>
    <scope>NUCLEOTIDE SEQUENCE [LARGE SCALE GENOMIC DNA]</scope>
    <source>
        <strain evidence="3">F0233</strain>
    </source>
</reference>
<comment type="caution">
    <text evidence="3">The sequence shown here is derived from an EMBL/GenBank/DDBJ whole genome shotgun (WGS) entry which is preliminary data.</text>
</comment>
<dbReference type="SUPFAM" id="SSF103473">
    <property type="entry name" value="MFS general substrate transporter"/>
    <property type="match status" value="1"/>
</dbReference>
<sequence>MQALGTGMVVPIGMNLTLTVSTPERLGTTMGIVSAMTTLGPSSGPIVAGAILRLGDRHLLFALFAVLVAAAWVAALVCVGDEAEITRPRLDAASTALISLALVGVLHGISTIFTGPVPVAVVPLLIALARPGRLRPAPGPHRRAADRPAAPAHQELRPRPGRHRPHAHDRLLDDHRPADVPAERAGPLAPRSGRHAAAGLHPVVRPVPGRRRALRSVRSARLSPDRPRGRRGLFTGALSRAGRERRPLARHGLLRPGHRRHRLHDGSGADLRAGRPGAPDAPARHDDRLDLLPDRRLHRLLAAPGRPLGHPGEPPRGGRPDERRHRVRLPHRGPGRRRRRRHRPGALVRPGRRRALAAHRAPGPGRAPTRP</sequence>
<proteinExistence type="predicted"/>
<keyword evidence="4" id="KW-1185">Reference proteome</keyword>
<dbReference type="Gene3D" id="1.20.1720.10">
    <property type="entry name" value="Multidrug resistance protein D"/>
    <property type="match status" value="1"/>
</dbReference>
<dbReference type="InterPro" id="IPR036259">
    <property type="entry name" value="MFS_trans_sf"/>
</dbReference>
<accession>U2PXV9</accession>
<feature type="compositionally biased region" description="Low complexity" evidence="1">
    <location>
        <begin position="358"/>
        <end position="371"/>
    </location>
</feature>
<evidence type="ECO:0000313" key="3">
    <source>
        <dbReference type="EMBL" id="ERK55365.1"/>
    </source>
</evidence>
<keyword evidence="2" id="KW-0472">Membrane</keyword>
<feature type="compositionally biased region" description="Basic and acidic residues" evidence="1">
    <location>
        <begin position="168"/>
        <end position="182"/>
    </location>
</feature>
<dbReference type="Pfam" id="PF07690">
    <property type="entry name" value="MFS_1"/>
    <property type="match status" value="1"/>
</dbReference>